<evidence type="ECO:0000313" key="1">
    <source>
        <dbReference type="EMBL" id="PYI35499.1"/>
    </source>
</evidence>
<dbReference type="AlphaFoldDB" id="A0A2V5IFN8"/>
<dbReference type="Proteomes" id="UP000248817">
    <property type="component" value="Unassembled WGS sequence"/>
</dbReference>
<reference evidence="1 2" key="1">
    <citation type="submission" date="2018-02" db="EMBL/GenBank/DDBJ databases">
        <title>The genomes of Aspergillus section Nigri reveals drivers in fungal speciation.</title>
        <authorList>
            <consortium name="DOE Joint Genome Institute"/>
            <person name="Vesth T.C."/>
            <person name="Nybo J."/>
            <person name="Theobald S."/>
            <person name="Brandl J."/>
            <person name="Frisvad J.C."/>
            <person name="Nielsen K.F."/>
            <person name="Lyhne E.K."/>
            <person name="Kogle M.E."/>
            <person name="Kuo A."/>
            <person name="Riley R."/>
            <person name="Clum A."/>
            <person name="Nolan M."/>
            <person name="Lipzen A."/>
            <person name="Salamov A."/>
            <person name="Henrissat B."/>
            <person name="Wiebenga A."/>
            <person name="De vries R.P."/>
            <person name="Grigoriev I.V."/>
            <person name="Mortensen U.H."/>
            <person name="Andersen M.R."/>
            <person name="Baker S.E."/>
        </authorList>
    </citation>
    <scope>NUCLEOTIDE SEQUENCE [LARGE SCALE GENOMIC DNA]</scope>
    <source>
        <strain evidence="1 2">CBS 114.80</strain>
    </source>
</reference>
<evidence type="ECO:0000313" key="2">
    <source>
        <dbReference type="Proteomes" id="UP000248817"/>
    </source>
</evidence>
<proteinExistence type="predicted"/>
<keyword evidence="2" id="KW-1185">Reference proteome</keyword>
<gene>
    <name evidence="1" type="ORF">BP00DRAFT_453881</name>
</gene>
<accession>A0A2V5IFN8</accession>
<sequence length="327" mass="36153">MWILWPYKMNEHNRVRPFLVYSRGLRPENLPLGSLCLDPANPVGDSRKIYQCPIKDAELSPWISSSGDETKCALNLSASHEWLAGANYLDISLQETDEGGNVEVRLEGQQSRRVTIRNPDLFLEQVILPSAEAKRWLATQLTVSRTMHYLSRAILGTARQPRIWLLTGLQYIATARIKAGWSHSPHVLTGIPGPTLDPTVAALTGLSDAGDQELHVGIEAGRSTGDDPEEKIWAAQFMELKVKYRPREPTTANVPGEIQLHQFSPLGGMGFQGHEHVPSQEIATIEGLSVQDGDDGQTGDGAFFGMECEDCILYEELLEQVESRKGG</sequence>
<organism evidence="1 2">
    <name type="scientific">Aspergillus indologenus CBS 114.80</name>
    <dbReference type="NCBI Taxonomy" id="1450541"/>
    <lineage>
        <taxon>Eukaryota</taxon>
        <taxon>Fungi</taxon>
        <taxon>Dikarya</taxon>
        <taxon>Ascomycota</taxon>
        <taxon>Pezizomycotina</taxon>
        <taxon>Eurotiomycetes</taxon>
        <taxon>Eurotiomycetidae</taxon>
        <taxon>Eurotiales</taxon>
        <taxon>Aspergillaceae</taxon>
        <taxon>Aspergillus</taxon>
        <taxon>Aspergillus subgen. Circumdati</taxon>
    </lineage>
</organism>
<dbReference type="EMBL" id="KZ825469">
    <property type="protein sequence ID" value="PYI35499.1"/>
    <property type="molecule type" value="Genomic_DNA"/>
</dbReference>
<name>A0A2V5IFN8_9EURO</name>
<protein>
    <submittedName>
        <fullName evidence="1">Uncharacterized protein</fullName>
    </submittedName>
</protein>